<dbReference type="PANTHER" id="PTHR19229">
    <property type="entry name" value="ATP-BINDING CASSETTE TRANSPORTER SUBFAMILY A ABCA"/>
    <property type="match status" value="1"/>
</dbReference>
<reference evidence="3 4" key="1">
    <citation type="submission" date="2019-01" db="EMBL/GenBank/DDBJ databases">
        <title>A draft genome assembly of the solar-powered sea slug Elysia chlorotica.</title>
        <authorList>
            <person name="Cai H."/>
            <person name="Li Q."/>
            <person name="Fang X."/>
            <person name="Li J."/>
            <person name="Curtis N.E."/>
            <person name="Altenburger A."/>
            <person name="Shibata T."/>
            <person name="Feng M."/>
            <person name="Maeda T."/>
            <person name="Schwartz J.A."/>
            <person name="Shigenobu S."/>
            <person name="Lundholm N."/>
            <person name="Nishiyama T."/>
            <person name="Yang H."/>
            <person name="Hasebe M."/>
            <person name="Li S."/>
            <person name="Pierce S.K."/>
            <person name="Wang J."/>
        </authorList>
    </citation>
    <scope>NUCLEOTIDE SEQUENCE [LARGE SCALE GENOMIC DNA]</scope>
    <source>
        <strain evidence="3">EC2010</strain>
        <tissue evidence="3">Whole organism of an adult</tissue>
    </source>
</reference>
<dbReference type="InterPro" id="IPR056264">
    <property type="entry name" value="R2_ABCA1-4-like"/>
</dbReference>
<evidence type="ECO:0000313" key="3">
    <source>
        <dbReference type="EMBL" id="RUS90741.1"/>
    </source>
</evidence>
<dbReference type="AlphaFoldDB" id="A0A433UAB1"/>
<dbReference type="InterPro" id="IPR026082">
    <property type="entry name" value="ABCA"/>
</dbReference>
<gene>
    <name evidence="3" type="ORF">EGW08_001545</name>
</gene>
<dbReference type="PANTHER" id="PTHR19229:SF250">
    <property type="entry name" value="ABC TRANSPORTER DOMAIN-CONTAINING PROTEIN-RELATED"/>
    <property type="match status" value="1"/>
</dbReference>
<dbReference type="Gene3D" id="3.40.50.300">
    <property type="entry name" value="P-loop containing nucleotide triphosphate hydrolases"/>
    <property type="match status" value="1"/>
</dbReference>
<proteinExistence type="predicted"/>
<evidence type="ECO:0000313" key="4">
    <source>
        <dbReference type="Proteomes" id="UP000271974"/>
    </source>
</evidence>
<dbReference type="Pfam" id="PF00005">
    <property type="entry name" value="ABC_tran"/>
    <property type="match status" value="1"/>
</dbReference>
<accession>A0A433UAB1</accession>
<dbReference type="CDD" id="cd03263">
    <property type="entry name" value="ABC_subfamily_A"/>
    <property type="match status" value="1"/>
</dbReference>
<dbReference type="GO" id="GO:0005524">
    <property type="term" value="F:ATP binding"/>
    <property type="evidence" value="ECO:0007669"/>
    <property type="project" value="InterPro"/>
</dbReference>
<dbReference type="OrthoDB" id="6141890at2759"/>
<dbReference type="InterPro" id="IPR003439">
    <property type="entry name" value="ABC_transporter-like_ATP-bd"/>
</dbReference>
<dbReference type="SUPFAM" id="SSF52540">
    <property type="entry name" value="P-loop containing nucleoside triphosphate hydrolases"/>
    <property type="match status" value="1"/>
</dbReference>
<dbReference type="InterPro" id="IPR027417">
    <property type="entry name" value="P-loop_NTPase"/>
</dbReference>
<dbReference type="Proteomes" id="UP000271974">
    <property type="component" value="Unassembled WGS sequence"/>
</dbReference>
<evidence type="ECO:0000259" key="2">
    <source>
        <dbReference type="Pfam" id="PF23321"/>
    </source>
</evidence>
<dbReference type="STRING" id="188477.A0A433UAB1"/>
<dbReference type="EMBL" id="RQTK01000026">
    <property type="protein sequence ID" value="RUS90741.1"/>
    <property type="molecule type" value="Genomic_DNA"/>
</dbReference>
<dbReference type="GO" id="GO:0016020">
    <property type="term" value="C:membrane"/>
    <property type="evidence" value="ECO:0007669"/>
    <property type="project" value="InterPro"/>
</dbReference>
<dbReference type="GO" id="GO:0140359">
    <property type="term" value="F:ABC-type transporter activity"/>
    <property type="evidence" value="ECO:0007669"/>
    <property type="project" value="InterPro"/>
</dbReference>
<comment type="caution">
    <text evidence="3">The sequence shown here is derived from an EMBL/GenBank/DDBJ whole genome shotgun (WGS) entry which is preliminary data.</text>
</comment>
<dbReference type="Pfam" id="PF23321">
    <property type="entry name" value="R1_ABCA1"/>
    <property type="match status" value="1"/>
</dbReference>
<evidence type="ECO:0000259" key="1">
    <source>
        <dbReference type="Pfam" id="PF00005"/>
    </source>
</evidence>
<dbReference type="GO" id="GO:0005319">
    <property type="term" value="F:lipid transporter activity"/>
    <property type="evidence" value="ECO:0007669"/>
    <property type="project" value="TreeGrafter"/>
</dbReference>
<organism evidence="3 4">
    <name type="scientific">Elysia chlorotica</name>
    <name type="common">Eastern emerald elysia</name>
    <name type="synonym">Sea slug</name>
    <dbReference type="NCBI Taxonomy" id="188477"/>
    <lineage>
        <taxon>Eukaryota</taxon>
        <taxon>Metazoa</taxon>
        <taxon>Spiralia</taxon>
        <taxon>Lophotrochozoa</taxon>
        <taxon>Mollusca</taxon>
        <taxon>Gastropoda</taxon>
        <taxon>Heterobranchia</taxon>
        <taxon>Euthyneura</taxon>
        <taxon>Panpulmonata</taxon>
        <taxon>Sacoglossa</taxon>
        <taxon>Placobranchoidea</taxon>
        <taxon>Plakobranchidae</taxon>
        <taxon>Elysia</taxon>
    </lineage>
</organism>
<feature type="domain" description="ABC transporter" evidence="1">
    <location>
        <begin position="9"/>
        <end position="113"/>
    </location>
</feature>
<feature type="domain" description="ABCA1-4-like C-terminal R2 regulatory" evidence="2">
    <location>
        <begin position="179"/>
        <end position="256"/>
    </location>
</feature>
<protein>
    <submittedName>
        <fullName evidence="3">Uncharacterized protein</fullName>
    </submittedName>
</protein>
<sequence>MTGDVLLNAGNAYIMGYDVINNLRKAQAHVGYCPQFGALIPEMTGEETLFLYGRLRGIPEDLIAGNVEELIKTFVFAHEGHLKCGNYSGGTKRKLNSAIAVIGSPPVLLLDEPSWGMDAHAKRQLWDVLMKLRDRGHTMVLTSHSMEEVEALCTRMTIMVNGRLVCLGSGQHLKSKFSRGYTFIVQLASQEDHSPAPADPVKDYIMGAVDGCELFEEYQGYLHFNAPHKVGQLAELFSLLERGKETLPIADYSVQQTSLEQVFLSFTKLQAAPTLIESKCPALPFCA</sequence>
<keyword evidence="4" id="KW-1185">Reference proteome</keyword>
<name>A0A433UAB1_ELYCH</name>
<dbReference type="GO" id="GO:0016887">
    <property type="term" value="F:ATP hydrolysis activity"/>
    <property type="evidence" value="ECO:0007669"/>
    <property type="project" value="InterPro"/>
</dbReference>